<sequence>MAARPPPRPRPIAPDGDSARIEADFVTVPDLLGGALRRLSGTTGVAGGWCRPMVATGPATRGRSRHH</sequence>
<organism evidence="1">
    <name type="scientific">uncultured Thermomicrobiales bacterium</name>
    <dbReference type="NCBI Taxonomy" id="1645740"/>
    <lineage>
        <taxon>Bacteria</taxon>
        <taxon>Pseudomonadati</taxon>
        <taxon>Thermomicrobiota</taxon>
        <taxon>Thermomicrobia</taxon>
        <taxon>Thermomicrobiales</taxon>
        <taxon>environmental samples</taxon>
    </lineage>
</organism>
<reference evidence="1" key="1">
    <citation type="submission" date="2020-02" db="EMBL/GenBank/DDBJ databases">
        <authorList>
            <person name="Meier V. D."/>
        </authorList>
    </citation>
    <scope>NUCLEOTIDE SEQUENCE</scope>
    <source>
        <strain evidence="1">AVDCRST_MAG59</strain>
    </source>
</reference>
<dbReference type="AlphaFoldDB" id="A0A6J4UJ52"/>
<accession>A0A6J4UJ52</accession>
<name>A0A6J4UJ52_9BACT</name>
<gene>
    <name evidence="1" type="ORF">AVDCRST_MAG59-1856</name>
</gene>
<dbReference type="EMBL" id="CADCWF010000114">
    <property type="protein sequence ID" value="CAA9552113.1"/>
    <property type="molecule type" value="Genomic_DNA"/>
</dbReference>
<protein>
    <submittedName>
        <fullName evidence="1">Uncharacterized protein</fullName>
    </submittedName>
</protein>
<evidence type="ECO:0000313" key="1">
    <source>
        <dbReference type="EMBL" id="CAA9552113.1"/>
    </source>
</evidence>
<proteinExistence type="predicted"/>